<evidence type="ECO:0000256" key="5">
    <source>
        <dbReference type="ARBA" id="ARBA00050832"/>
    </source>
</evidence>
<dbReference type="EMBL" id="AZIL01000430">
    <property type="protein sequence ID" value="EWM27529.1"/>
    <property type="molecule type" value="Genomic_DNA"/>
</dbReference>
<dbReference type="InterPro" id="IPR050315">
    <property type="entry name" value="FAD-oxidoreductase_2"/>
</dbReference>
<dbReference type="Pfam" id="PF00890">
    <property type="entry name" value="FAD_binding_2"/>
    <property type="match status" value="1"/>
</dbReference>
<dbReference type="InterPro" id="IPR017938">
    <property type="entry name" value="Riboflavin_synthase-like_b-brl"/>
</dbReference>
<dbReference type="InterPro" id="IPR024932">
    <property type="entry name" value="ApbE"/>
</dbReference>
<dbReference type="SUPFAM" id="SSF143631">
    <property type="entry name" value="ApbE-like"/>
    <property type="match status" value="1"/>
</dbReference>
<dbReference type="Gene3D" id="3.10.520.10">
    <property type="entry name" value="ApbE-like domains"/>
    <property type="match status" value="1"/>
</dbReference>
<dbReference type="SUPFAM" id="SSF52343">
    <property type="entry name" value="Ferredoxin reductase-like, C-terminal NADP-linked domain"/>
    <property type="match status" value="1"/>
</dbReference>
<organism evidence="9 10">
    <name type="scientific">Nannochloropsis gaditana</name>
    <dbReference type="NCBI Taxonomy" id="72520"/>
    <lineage>
        <taxon>Eukaryota</taxon>
        <taxon>Sar</taxon>
        <taxon>Stramenopiles</taxon>
        <taxon>Ochrophyta</taxon>
        <taxon>Eustigmatophyceae</taxon>
        <taxon>Eustigmatales</taxon>
        <taxon>Monodopsidaceae</taxon>
        <taxon>Nannochloropsis</taxon>
    </lineage>
</organism>
<keyword evidence="2" id="KW-0285">Flavoprotein</keyword>
<dbReference type="Gene3D" id="3.50.50.60">
    <property type="entry name" value="FAD/NAD(P)-binding domain"/>
    <property type="match status" value="1"/>
</dbReference>
<gene>
    <name evidence="9" type="ORF">Naga_100015g37</name>
</gene>
<dbReference type="InterPro" id="IPR039261">
    <property type="entry name" value="FNR_nucleotide-bd"/>
</dbReference>
<dbReference type="InterPro" id="IPR003374">
    <property type="entry name" value="ApbE-like_sf"/>
</dbReference>
<dbReference type="PROSITE" id="PS51384">
    <property type="entry name" value="FAD_FR"/>
    <property type="match status" value="1"/>
</dbReference>
<evidence type="ECO:0000256" key="3">
    <source>
        <dbReference type="ARBA" id="ARBA00022827"/>
    </source>
</evidence>
<dbReference type="GO" id="GO:0010181">
    <property type="term" value="F:FMN binding"/>
    <property type="evidence" value="ECO:0007669"/>
    <property type="project" value="InterPro"/>
</dbReference>
<dbReference type="PRINTS" id="PR00406">
    <property type="entry name" value="CYTB5RDTASE"/>
</dbReference>
<keyword evidence="3" id="KW-0274">FAD</keyword>
<dbReference type="PANTHER" id="PTHR43400:SF7">
    <property type="entry name" value="FAD-DEPENDENT OXIDOREDUCTASE 2 FAD BINDING DOMAIN-CONTAINING PROTEIN"/>
    <property type="match status" value="1"/>
</dbReference>
<dbReference type="InterPro" id="IPR027477">
    <property type="entry name" value="Succ_DH/fumarate_Rdtase_cat_sf"/>
</dbReference>
<dbReference type="InterPro" id="IPR003953">
    <property type="entry name" value="FAD-dep_OxRdtase_2_FAD-bd"/>
</dbReference>
<keyword evidence="4" id="KW-0560">Oxidoreductase</keyword>
<dbReference type="Pfam" id="PF00970">
    <property type="entry name" value="FAD_binding_6"/>
    <property type="match status" value="1"/>
</dbReference>
<dbReference type="EC" id="1.3.1.6" evidence="6"/>
<dbReference type="InterPro" id="IPR036188">
    <property type="entry name" value="FAD/NAD-bd_sf"/>
</dbReference>
<dbReference type="Pfam" id="PF02424">
    <property type="entry name" value="ApbE"/>
    <property type="match status" value="2"/>
</dbReference>
<dbReference type="SUPFAM" id="SSF51905">
    <property type="entry name" value="FAD/NAD(P)-binding domain"/>
    <property type="match status" value="1"/>
</dbReference>
<dbReference type="InterPro" id="IPR001433">
    <property type="entry name" value="OxRdtase_FAD/NAD-bd"/>
</dbReference>
<evidence type="ECO:0000256" key="6">
    <source>
        <dbReference type="ARBA" id="ARBA00067004"/>
    </source>
</evidence>
<evidence type="ECO:0000313" key="9">
    <source>
        <dbReference type="EMBL" id="EWM27529.1"/>
    </source>
</evidence>
<evidence type="ECO:0000313" key="10">
    <source>
        <dbReference type="Proteomes" id="UP000019335"/>
    </source>
</evidence>
<proteinExistence type="predicted"/>
<reference evidence="9 10" key="1">
    <citation type="journal article" date="2014" name="Mol. Plant">
        <title>Chromosome Scale Genome Assembly and Transcriptome Profiling of Nannochloropsis gaditana in Nitrogen Depletion.</title>
        <authorList>
            <person name="Corteggiani Carpinelli E."/>
            <person name="Telatin A."/>
            <person name="Vitulo N."/>
            <person name="Forcato C."/>
            <person name="D'Angelo M."/>
            <person name="Schiavon R."/>
            <person name="Vezzi A."/>
            <person name="Giacometti G.M."/>
            <person name="Morosinotto T."/>
            <person name="Valle G."/>
        </authorList>
    </citation>
    <scope>NUCLEOTIDE SEQUENCE [LARGE SCALE GENOMIC DNA]</scope>
    <source>
        <strain evidence="9 10">B-31</strain>
    </source>
</reference>
<dbReference type="FunFam" id="3.90.700.10:FF:000007">
    <property type="entry name" value="NADH-dependent fumarate reductase"/>
    <property type="match status" value="1"/>
</dbReference>
<dbReference type="Gene3D" id="3.40.50.80">
    <property type="entry name" value="Nucleotide-binding domain of ferredoxin-NADP reductase (FNR) module"/>
    <property type="match status" value="1"/>
</dbReference>
<dbReference type="SUPFAM" id="SSF63380">
    <property type="entry name" value="Riboflavin synthase domain-like"/>
    <property type="match status" value="1"/>
</dbReference>
<evidence type="ECO:0000256" key="7">
    <source>
        <dbReference type="ARBA" id="ARBA00077246"/>
    </source>
</evidence>
<dbReference type="NCBIfam" id="TIGR01813">
    <property type="entry name" value="flavo_cyto_c"/>
    <property type="match status" value="1"/>
</dbReference>
<dbReference type="InterPro" id="IPR008333">
    <property type="entry name" value="Cbr1-like_FAD-bd_dom"/>
</dbReference>
<dbReference type="SUPFAM" id="SSF56425">
    <property type="entry name" value="Succinate dehydrogenase/fumarate reductase flavoprotein, catalytic domain"/>
    <property type="match status" value="1"/>
</dbReference>
<feature type="domain" description="FAD-binding FR-type" evidence="8">
    <location>
        <begin position="1048"/>
        <end position="1159"/>
    </location>
</feature>
<protein>
    <recommendedName>
        <fullName evidence="6">fumarate reductase (NADH)</fullName>
        <ecNumber evidence="6">1.3.1.6</ecNumber>
    </recommendedName>
    <alternativeName>
        <fullName evidence="7">NADH-dependent fumarate reductase</fullName>
    </alternativeName>
</protein>
<dbReference type="InterPro" id="IPR017927">
    <property type="entry name" value="FAD-bd_FR_type"/>
</dbReference>
<evidence type="ECO:0000256" key="1">
    <source>
        <dbReference type="ARBA" id="ARBA00001974"/>
    </source>
</evidence>
<name>W7U4A5_9STRA</name>
<dbReference type="Gene3D" id="2.40.30.10">
    <property type="entry name" value="Translation factors"/>
    <property type="match status" value="1"/>
</dbReference>
<dbReference type="OrthoDB" id="10252157at2759"/>
<dbReference type="CDD" id="cd06183">
    <property type="entry name" value="cyt_b5_reduct_like"/>
    <property type="match status" value="1"/>
</dbReference>
<sequence>MAVLSVSLDAGRVDSIFATYLWRNEMREGIHRHFNTLLNLRPAPQLFNHPMTLFINPSKILHAMASLADGRAAASAVVAPMNLRKPAAGPFTASAAGGWNDPALNMEEGELKKVLQTVTGTRGAMQYIAKVGAPPERLDEIHALVEDVLKRAEQVFSLWIKDSEVNRINQAPRGQAIDLSEDMSVVLLAVDKLYDVTKGVYDPACSPLLQHYKQHLKQSLRGFDVTSVEQDPQAAAIALYAHWGSFILSKDGKTLTKAHDKAGLDLGGLAKGWAIDQCVAALRRAGFNDIFMEWGGDVHVAGMHPTGRPWSVRVMEPPSVHTLQNTVPTPAALGRQESLRRMTDSSGMGPVPRSPLLSGHAKDVFELQEAEAVLADRTASLGLGEEEARPELANIPLRDGASVTTSGDYMQVFWVGDKLIHHVFQSKTKRLMEVSSSGLAQASIVTEGSCMLADALATAALAMGAVPKEARAFLDAVSPRLGGTTVTDYLLYSREGPKVLRHRVRGSEGDVARDVRLSQHEPARVVVAGGGLAGFSAAIEAAKTGARVVLLEKEARVGGNSAKATSGINGWGTLPQARQGVMDEEKYFERDTCRSGKGGLCDPSLIRVLSTQSAEAVRWLMDDMGVDLDELSQLGGHAFKRTHRARPTPSGDPRPIGWLIMERVQAYVREKLPPDQIEIRTSARVVKLEMQEPQENGGSTTHVPAQKTVTGVTYEDMATHEIHTLEADAVVLTTGGYGCDLSSTSLLKEHRPDLLGSAHGGNGSSDLGMPSTNGAFATGDGVKLGLALGALTVDMDKVQLHPTSFVDPKDPVNPTKILGPEALRGSGGILINQEGRRFVNELDLRSVVSNAILTQCKPYVGAEGQVGNVYAWCVLNKEAQQNFGLSALRFYKDARGLFEAAKDFPTLAKDVIGCEPAALKATIEEYAQSAAIGVCLKTRKNAFPVPIAWTDTDLVAARVTPSIHYTMGGLRISAAAEVLEGAQMDRGNLYRKLRPVRRLFAAGEVTGGVHGANRLGGNSLLECVVFGRLAGGRAGTIKQRRPTCLEEEEWTPVTFREVLQTDFKYGVNTMVFRFHLHGALQQAGLAVGQFVAIRGELDGEWLQGFYSPLSRPDEEGYVEILCRTDTAGGQIINFLNAVRPGGECYLKAMGGLRLEFTGSQIFQGKREIKQLSLLAGGTGIAPMIQIVRAYLYHLVGAGAPENEPLPDPATSGVRLVYAAEREFDLAFTDTLQSIQRAYPAYFRHYVVLNKPPLGWTEGVGFVNADTARRHLYYPYEESAHQLFVICGPPVFEMVMCKMLGEIGVPQHAVFAYSNP</sequence>
<dbReference type="GO" id="GO:0016156">
    <property type="term" value="F:fumarate reductase (NADH) activity"/>
    <property type="evidence" value="ECO:0007669"/>
    <property type="project" value="UniProtKB-EC"/>
</dbReference>
<comment type="caution">
    <text evidence="9">The sequence shown here is derived from an EMBL/GenBank/DDBJ whole genome shotgun (WGS) entry which is preliminary data.</text>
</comment>
<comment type="catalytic activity">
    <reaction evidence="5">
        <text>succinate + NAD(+) = fumarate + NADH + H(+)</text>
        <dbReference type="Rhea" id="RHEA:18281"/>
        <dbReference type="ChEBI" id="CHEBI:15378"/>
        <dbReference type="ChEBI" id="CHEBI:29806"/>
        <dbReference type="ChEBI" id="CHEBI:30031"/>
        <dbReference type="ChEBI" id="CHEBI:57540"/>
        <dbReference type="ChEBI" id="CHEBI:57945"/>
        <dbReference type="EC" id="1.3.1.6"/>
    </reaction>
</comment>
<dbReference type="Pfam" id="PF00175">
    <property type="entry name" value="NAD_binding_1"/>
    <property type="match status" value="1"/>
</dbReference>
<comment type="cofactor">
    <cofactor evidence="1">
        <name>FAD</name>
        <dbReference type="ChEBI" id="CHEBI:57692"/>
    </cofactor>
</comment>
<evidence type="ECO:0000256" key="4">
    <source>
        <dbReference type="ARBA" id="ARBA00023002"/>
    </source>
</evidence>
<dbReference type="PANTHER" id="PTHR43400">
    <property type="entry name" value="FUMARATE REDUCTASE"/>
    <property type="match status" value="1"/>
</dbReference>
<dbReference type="Proteomes" id="UP000019335">
    <property type="component" value="Chromosome 6"/>
</dbReference>
<dbReference type="Gene3D" id="3.90.700.10">
    <property type="entry name" value="Succinate dehydrogenase/fumarate reductase flavoprotein, catalytic domain"/>
    <property type="match status" value="1"/>
</dbReference>
<keyword evidence="10" id="KW-1185">Reference proteome</keyword>
<accession>W7U4A5</accession>
<dbReference type="InterPro" id="IPR010960">
    <property type="entry name" value="Flavocytochrome_c"/>
</dbReference>
<evidence type="ECO:0000256" key="2">
    <source>
        <dbReference type="ARBA" id="ARBA00022630"/>
    </source>
</evidence>
<evidence type="ECO:0000259" key="8">
    <source>
        <dbReference type="PROSITE" id="PS51384"/>
    </source>
</evidence>